<gene>
    <name evidence="1" type="ORF">K469DRAFT_724244</name>
</gene>
<dbReference type="AlphaFoldDB" id="A0A6A6EE71"/>
<reference evidence="1" key="1">
    <citation type="journal article" date="2020" name="Stud. Mycol.">
        <title>101 Dothideomycetes genomes: a test case for predicting lifestyles and emergence of pathogens.</title>
        <authorList>
            <person name="Haridas S."/>
            <person name="Albert R."/>
            <person name="Binder M."/>
            <person name="Bloem J."/>
            <person name="Labutti K."/>
            <person name="Salamov A."/>
            <person name="Andreopoulos B."/>
            <person name="Baker S."/>
            <person name="Barry K."/>
            <person name="Bills G."/>
            <person name="Bluhm B."/>
            <person name="Cannon C."/>
            <person name="Castanera R."/>
            <person name="Culley D."/>
            <person name="Daum C."/>
            <person name="Ezra D."/>
            <person name="Gonzalez J."/>
            <person name="Henrissat B."/>
            <person name="Kuo A."/>
            <person name="Liang C."/>
            <person name="Lipzen A."/>
            <person name="Lutzoni F."/>
            <person name="Magnuson J."/>
            <person name="Mondo S."/>
            <person name="Nolan M."/>
            <person name="Ohm R."/>
            <person name="Pangilinan J."/>
            <person name="Park H.-J."/>
            <person name="Ramirez L."/>
            <person name="Alfaro M."/>
            <person name="Sun H."/>
            <person name="Tritt A."/>
            <person name="Yoshinaga Y."/>
            <person name="Zwiers L.-H."/>
            <person name="Turgeon B."/>
            <person name="Goodwin S."/>
            <person name="Spatafora J."/>
            <person name="Crous P."/>
            <person name="Grigoriev I."/>
        </authorList>
    </citation>
    <scope>NUCLEOTIDE SEQUENCE</scope>
    <source>
        <strain evidence="1">CBS 207.26</strain>
    </source>
</reference>
<name>A0A6A6EE71_9PEZI</name>
<proteinExistence type="predicted"/>
<dbReference type="EMBL" id="ML994622">
    <property type="protein sequence ID" value="KAF2188888.1"/>
    <property type="molecule type" value="Genomic_DNA"/>
</dbReference>
<protein>
    <submittedName>
        <fullName evidence="1">Uncharacterized protein</fullName>
    </submittedName>
</protein>
<sequence>MPLPNPDATKYPVYRGFYYEECGYTLHDTGRHVSARTHQDILDIVTLLKQPHSRKEIREMLHELVNSLIDPAARLLLMIDFGNLQYGLSDRRQLHWREKDLKSYLQSYFCVPPALDHERVKLKKVFNARNLGRIAGVEIMPATTSPAACMCLPCRRNLAHTYPTFPLSDPTTRKRFRRLPFPFSLDPQVIQCGHLKTNDRQIESFTFWHDQLVILKQVFDEATPRIIFQWWYDRRNGCIEGALQVYGTFHSAH</sequence>
<dbReference type="Proteomes" id="UP000800200">
    <property type="component" value="Unassembled WGS sequence"/>
</dbReference>
<dbReference type="OrthoDB" id="5428890at2759"/>
<organism evidence="1 2">
    <name type="scientific">Zopfia rhizophila CBS 207.26</name>
    <dbReference type="NCBI Taxonomy" id="1314779"/>
    <lineage>
        <taxon>Eukaryota</taxon>
        <taxon>Fungi</taxon>
        <taxon>Dikarya</taxon>
        <taxon>Ascomycota</taxon>
        <taxon>Pezizomycotina</taxon>
        <taxon>Dothideomycetes</taxon>
        <taxon>Dothideomycetes incertae sedis</taxon>
        <taxon>Zopfiaceae</taxon>
        <taxon>Zopfia</taxon>
    </lineage>
</organism>
<evidence type="ECO:0000313" key="1">
    <source>
        <dbReference type="EMBL" id="KAF2188888.1"/>
    </source>
</evidence>
<accession>A0A6A6EE71</accession>
<evidence type="ECO:0000313" key="2">
    <source>
        <dbReference type="Proteomes" id="UP000800200"/>
    </source>
</evidence>
<keyword evidence="2" id="KW-1185">Reference proteome</keyword>